<feature type="compositionally biased region" description="Polar residues" evidence="1">
    <location>
        <begin position="91"/>
        <end position="102"/>
    </location>
</feature>
<feature type="compositionally biased region" description="Low complexity" evidence="1">
    <location>
        <begin position="74"/>
        <end position="90"/>
    </location>
</feature>
<feature type="non-terminal residue" evidence="2">
    <location>
        <position position="1"/>
    </location>
</feature>
<evidence type="ECO:0000313" key="2">
    <source>
        <dbReference type="EMBL" id="TVU20260.1"/>
    </source>
</evidence>
<name>A0A5J9UAS1_9POAL</name>
<dbReference type="Proteomes" id="UP000324897">
    <property type="component" value="Chromosome 7"/>
</dbReference>
<organism evidence="2 3">
    <name type="scientific">Eragrostis curvula</name>
    <name type="common">weeping love grass</name>
    <dbReference type="NCBI Taxonomy" id="38414"/>
    <lineage>
        <taxon>Eukaryota</taxon>
        <taxon>Viridiplantae</taxon>
        <taxon>Streptophyta</taxon>
        <taxon>Embryophyta</taxon>
        <taxon>Tracheophyta</taxon>
        <taxon>Spermatophyta</taxon>
        <taxon>Magnoliopsida</taxon>
        <taxon>Liliopsida</taxon>
        <taxon>Poales</taxon>
        <taxon>Poaceae</taxon>
        <taxon>PACMAD clade</taxon>
        <taxon>Chloridoideae</taxon>
        <taxon>Eragrostideae</taxon>
        <taxon>Eragrostidinae</taxon>
        <taxon>Eragrostis</taxon>
    </lineage>
</organism>
<dbReference type="AlphaFoldDB" id="A0A5J9UAS1"/>
<sequence>MTLPACCRDGHTRTIHLHFKNGDCCHRRLLSSGRSMQPWRRGGSTRLRSGPDRRVDANVGGCGRRKAPNSAGQSPRPLRPATSAASSSPTQTFLSDQSNGAHYDSYQLNSSQQVNQGKGGILTPLSIDKQSTYRAGQVKIKIKEKSIITGEQQRTVTENVMLTPFLPIMNHVVDVVSNSSSTTKTSETGN</sequence>
<gene>
    <name evidence="2" type="ORF">EJB05_36463</name>
</gene>
<proteinExistence type="predicted"/>
<evidence type="ECO:0000313" key="3">
    <source>
        <dbReference type="Proteomes" id="UP000324897"/>
    </source>
</evidence>
<dbReference type="Gramene" id="TVU20260">
    <property type="protein sequence ID" value="TVU20260"/>
    <property type="gene ID" value="EJB05_36463"/>
</dbReference>
<protein>
    <submittedName>
        <fullName evidence="2">Uncharacterized protein</fullName>
    </submittedName>
</protein>
<reference evidence="2 3" key="1">
    <citation type="journal article" date="2019" name="Sci. Rep.">
        <title>A high-quality genome of Eragrostis curvula grass provides insights into Poaceae evolution and supports new strategies to enhance forage quality.</title>
        <authorList>
            <person name="Carballo J."/>
            <person name="Santos B.A.C.M."/>
            <person name="Zappacosta D."/>
            <person name="Garbus I."/>
            <person name="Selva J.P."/>
            <person name="Gallo C.A."/>
            <person name="Diaz A."/>
            <person name="Albertini E."/>
            <person name="Caccamo M."/>
            <person name="Echenique V."/>
        </authorList>
    </citation>
    <scope>NUCLEOTIDE SEQUENCE [LARGE SCALE GENOMIC DNA]</scope>
    <source>
        <strain evidence="3">cv. Victoria</strain>
        <tissue evidence="2">Leaf</tissue>
    </source>
</reference>
<evidence type="ECO:0000256" key="1">
    <source>
        <dbReference type="SAM" id="MobiDB-lite"/>
    </source>
</evidence>
<accession>A0A5J9UAS1</accession>
<feature type="region of interest" description="Disordered" evidence="1">
    <location>
        <begin position="35"/>
        <end position="102"/>
    </location>
</feature>
<dbReference type="EMBL" id="RWGY01000029">
    <property type="protein sequence ID" value="TVU20260.1"/>
    <property type="molecule type" value="Genomic_DNA"/>
</dbReference>
<keyword evidence="3" id="KW-1185">Reference proteome</keyword>
<comment type="caution">
    <text evidence="2">The sequence shown here is derived from an EMBL/GenBank/DDBJ whole genome shotgun (WGS) entry which is preliminary data.</text>
</comment>